<evidence type="ECO:0000313" key="2">
    <source>
        <dbReference type="EMBL" id="WMV32277.1"/>
    </source>
</evidence>
<evidence type="ECO:0000256" key="1">
    <source>
        <dbReference type="SAM" id="Phobius"/>
    </source>
</evidence>
<keyword evidence="3" id="KW-1185">Reference proteome</keyword>
<feature type="transmembrane region" description="Helical" evidence="1">
    <location>
        <begin position="12"/>
        <end position="28"/>
    </location>
</feature>
<protein>
    <submittedName>
        <fullName evidence="2">Uncharacterized protein</fullName>
    </submittedName>
</protein>
<keyword evidence="1" id="KW-0472">Membrane</keyword>
<evidence type="ECO:0000313" key="3">
    <source>
        <dbReference type="Proteomes" id="UP001234989"/>
    </source>
</evidence>
<proteinExistence type="predicted"/>
<gene>
    <name evidence="2" type="ORF">MTR67_025662</name>
</gene>
<dbReference type="Proteomes" id="UP001234989">
    <property type="component" value="Chromosome 6"/>
</dbReference>
<name>A0AAF0QXJ6_SOLVR</name>
<feature type="transmembrane region" description="Helical" evidence="1">
    <location>
        <begin position="53"/>
        <end position="71"/>
    </location>
</feature>
<sequence>WRQRKEHPAKLLGVLIFLTEILLIQDYFESEWWWSSSRSGSSSSHCPEPGNSFLSLSIISLNLVHVVVFCVRADLKVVIFLEKFTACL</sequence>
<feature type="non-terminal residue" evidence="2">
    <location>
        <position position="1"/>
    </location>
</feature>
<reference evidence="2" key="1">
    <citation type="submission" date="2023-08" db="EMBL/GenBank/DDBJ databases">
        <title>A de novo genome assembly of Solanum verrucosum Schlechtendal, a Mexican diploid species geographically isolated from the other diploid A-genome species in potato relatives.</title>
        <authorList>
            <person name="Hosaka K."/>
        </authorList>
    </citation>
    <scope>NUCLEOTIDE SEQUENCE</scope>
    <source>
        <tissue evidence="2">Young leaves</tissue>
    </source>
</reference>
<keyword evidence="1" id="KW-1133">Transmembrane helix</keyword>
<dbReference type="EMBL" id="CP133617">
    <property type="protein sequence ID" value="WMV32277.1"/>
    <property type="molecule type" value="Genomic_DNA"/>
</dbReference>
<keyword evidence="1" id="KW-0812">Transmembrane</keyword>
<accession>A0AAF0QXJ6</accession>
<dbReference type="AlphaFoldDB" id="A0AAF0QXJ6"/>
<organism evidence="2 3">
    <name type="scientific">Solanum verrucosum</name>
    <dbReference type="NCBI Taxonomy" id="315347"/>
    <lineage>
        <taxon>Eukaryota</taxon>
        <taxon>Viridiplantae</taxon>
        <taxon>Streptophyta</taxon>
        <taxon>Embryophyta</taxon>
        <taxon>Tracheophyta</taxon>
        <taxon>Spermatophyta</taxon>
        <taxon>Magnoliopsida</taxon>
        <taxon>eudicotyledons</taxon>
        <taxon>Gunneridae</taxon>
        <taxon>Pentapetalae</taxon>
        <taxon>asterids</taxon>
        <taxon>lamiids</taxon>
        <taxon>Solanales</taxon>
        <taxon>Solanaceae</taxon>
        <taxon>Solanoideae</taxon>
        <taxon>Solaneae</taxon>
        <taxon>Solanum</taxon>
    </lineage>
</organism>